<evidence type="ECO:0000313" key="10">
    <source>
        <dbReference type="Proteomes" id="UP001151699"/>
    </source>
</evidence>
<sequence length="355" mass="39314">MDADQGIVIPPSEATVLSGHEREVTTCQWNPVLDLLASGSFDATARIWHMSDDSKNPNELVIRHWMDGCSEKIKSCKMSDGSMLATGSFDGYVRIWRTDGSLRYTLRQYEGPINALKWNKQGSYILSARADGAMISDVGDGYCNTFTFHTNNVLNVDWRTDNTFATCSTDGNIHVCEIERTKPIKSFRGHTDRVNAIRWDPQGHLLASCSDDKTVKLWSMKQDTCVHDIQAHSQRICTVQWSRIGPSKSNMNLILASASLDSLIGLWDVERGACISKLTKHTDGVHSVAFSPDGNYLASGGRDNYVHIWSIQSGQLIHSYKASGSISEVCWNSRGSKVAASASDGKVFVLDMRKV</sequence>
<dbReference type="PROSITE" id="PS50294">
    <property type="entry name" value="WD_REPEATS_REGION"/>
    <property type="match status" value="3"/>
</dbReference>
<dbReference type="PANTHER" id="PTHR22846:SF2">
    <property type="entry name" value="F-BOX-LIKE_WD REPEAT-CONTAINING PROTEIN EBI"/>
    <property type="match status" value="1"/>
</dbReference>
<keyword evidence="5" id="KW-0804">Transcription</keyword>
<feature type="repeat" description="WD" evidence="8">
    <location>
        <begin position="229"/>
        <end position="277"/>
    </location>
</feature>
<dbReference type="CDD" id="cd00200">
    <property type="entry name" value="WD40"/>
    <property type="match status" value="1"/>
</dbReference>
<evidence type="ECO:0000256" key="6">
    <source>
        <dbReference type="ARBA" id="ARBA00023242"/>
    </source>
</evidence>
<keyword evidence="4" id="KW-0805">Transcription regulation</keyword>
<evidence type="ECO:0000256" key="1">
    <source>
        <dbReference type="ARBA" id="ARBA00004123"/>
    </source>
</evidence>
<feature type="repeat" description="WD" evidence="8">
    <location>
        <begin position="80"/>
        <end position="96"/>
    </location>
</feature>
<evidence type="ECO:0000256" key="4">
    <source>
        <dbReference type="ARBA" id="ARBA00023015"/>
    </source>
</evidence>
<comment type="subcellular location">
    <subcellularLocation>
        <location evidence="1">Nucleus</location>
    </subcellularLocation>
</comment>
<dbReference type="GO" id="GO:0000118">
    <property type="term" value="C:histone deacetylase complex"/>
    <property type="evidence" value="ECO:0007669"/>
    <property type="project" value="TreeGrafter"/>
</dbReference>
<dbReference type="InterPro" id="IPR020472">
    <property type="entry name" value="WD40_PAC1"/>
</dbReference>
<dbReference type="InterPro" id="IPR015943">
    <property type="entry name" value="WD40/YVTN_repeat-like_dom_sf"/>
</dbReference>
<evidence type="ECO:0000256" key="2">
    <source>
        <dbReference type="ARBA" id="ARBA00022574"/>
    </source>
</evidence>
<dbReference type="InterPro" id="IPR036322">
    <property type="entry name" value="WD40_repeat_dom_sf"/>
</dbReference>
<dbReference type="EMBL" id="WJQU01000001">
    <property type="protein sequence ID" value="KAJ6645327.1"/>
    <property type="molecule type" value="Genomic_DNA"/>
</dbReference>
<feature type="repeat" description="WD" evidence="8">
    <location>
        <begin position="278"/>
        <end position="319"/>
    </location>
</feature>
<protein>
    <submittedName>
        <fullName evidence="9">F-box-like/WD repeat-containing protein ebi</fullName>
    </submittedName>
</protein>
<comment type="caution">
    <text evidence="9">The sequence shown here is derived from an EMBL/GenBank/DDBJ whole genome shotgun (WGS) entry which is preliminary data.</text>
</comment>
<dbReference type="OrthoDB" id="1367865at2759"/>
<gene>
    <name evidence="9" type="primary">ebi_10</name>
    <name evidence="9" type="ORF">Bhyg_00532</name>
</gene>
<evidence type="ECO:0000256" key="8">
    <source>
        <dbReference type="PROSITE-ProRule" id="PRU00221"/>
    </source>
</evidence>
<keyword evidence="3" id="KW-0677">Repeat</keyword>
<evidence type="ECO:0000313" key="9">
    <source>
        <dbReference type="EMBL" id="KAJ6645327.1"/>
    </source>
</evidence>
<dbReference type="Proteomes" id="UP001151699">
    <property type="component" value="Chromosome A"/>
</dbReference>
<evidence type="ECO:0000256" key="3">
    <source>
        <dbReference type="ARBA" id="ARBA00022737"/>
    </source>
</evidence>
<dbReference type="PANTHER" id="PTHR22846">
    <property type="entry name" value="WD40 REPEAT PROTEIN"/>
    <property type="match status" value="1"/>
</dbReference>
<evidence type="ECO:0000256" key="5">
    <source>
        <dbReference type="ARBA" id="ARBA00023163"/>
    </source>
</evidence>
<dbReference type="PRINTS" id="PR00320">
    <property type="entry name" value="GPROTEINBRPT"/>
</dbReference>
<keyword evidence="2 8" id="KW-0853">WD repeat</keyword>
<dbReference type="Gene3D" id="2.130.10.10">
    <property type="entry name" value="YVTN repeat-like/Quinoprotein amine dehydrogenase"/>
    <property type="match status" value="1"/>
</dbReference>
<feature type="repeat" description="WD" evidence="8">
    <location>
        <begin position="17"/>
        <end position="58"/>
    </location>
</feature>
<dbReference type="GO" id="GO:0006357">
    <property type="term" value="P:regulation of transcription by RNA polymerase II"/>
    <property type="evidence" value="ECO:0007669"/>
    <property type="project" value="TreeGrafter"/>
</dbReference>
<comment type="similarity">
    <text evidence="7">Belongs to the WD repeat EBI family.</text>
</comment>
<dbReference type="SUPFAM" id="SSF50978">
    <property type="entry name" value="WD40 repeat-like"/>
    <property type="match status" value="2"/>
</dbReference>
<reference evidence="9" key="1">
    <citation type="submission" date="2022-07" db="EMBL/GenBank/DDBJ databases">
        <authorList>
            <person name="Trinca V."/>
            <person name="Uliana J.V.C."/>
            <person name="Torres T.T."/>
            <person name="Ward R.J."/>
            <person name="Monesi N."/>
        </authorList>
    </citation>
    <scope>NUCLEOTIDE SEQUENCE</scope>
    <source>
        <strain evidence="9">HSMRA1968</strain>
        <tissue evidence="9">Whole embryos</tissue>
    </source>
</reference>
<accession>A0A9Q0N8L5</accession>
<dbReference type="FunFam" id="2.130.10.10:FF:000218">
    <property type="entry name" value="WD40 repeat-containing protein HOS15"/>
    <property type="match status" value="1"/>
</dbReference>
<evidence type="ECO:0000256" key="7">
    <source>
        <dbReference type="ARBA" id="ARBA00025741"/>
    </source>
</evidence>
<dbReference type="InterPro" id="IPR001680">
    <property type="entry name" value="WD40_rpt"/>
</dbReference>
<dbReference type="InterPro" id="IPR045183">
    <property type="entry name" value="Ebi-like"/>
</dbReference>
<name>A0A9Q0N8L5_9DIPT</name>
<organism evidence="9 10">
    <name type="scientific">Pseudolycoriella hygida</name>
    <dbReference type="NCBI Taxonomy" id="35572"/>
    <lineage>
        <taxon>Eukaryota</taxon>
        <taxon>Metazoa</taxon>
        <taxon>Ecdysozoa</taxon>
        <taxon>Arthropoda</taxon>
        <taxon>Hexapoda</taxon>
        <taxon>Insecta</taxon>
        <taxon>Pterygota</taxon>
        <taxon>Neoptera</taxon>
        <taxon>Endopterygota</taxon>
        <taxon>Diptera</taxon>
        <taxon>Nematocera</taxon>
        <taxon>Sciaroidea</taxon>
        <taxon>Sciaridae</taxon>
        <taxon>Pseudolycoriella</taxon>
    </lineage>
</organism>
<keyword evidence="6" id="KW-0539">Nucleus</keyword>
<keyword evidence="10" id="KW-1185">Reference proteome</keyword>
<dbReference type="AlphaFoldDB" id="A0A9Q0N8L5"/>
<dbReference type="Pfam" id="PF00400">
    <property type="entry name" value="WD40"/>
    <property type="match status" value="8"/>
</dbReference>
<feature type="repeat" description="WD" evidence="8">
    <location>
        <begin position="187"/>
        <end position="228"/>
    </location>
</feature>
<proteinExistence type="inferred from homology"/>
<dbReference type="SMART" id="SM00320">
    <property type="entry name" value="WD40"/>
    <property type="match status" value="8"/>
</dbReference>
<dbReference type="GO" id="GO:0003714">
    <property type="term" value="F:transcription corepressor activity"/>
    <property type="evidence" value="ECO:0007669"/>
    <property type="project" value="InterPro"/>
</dbReference>
<dbReference type="PROSITE" id="PS50082">
    <property type="entry name" value="WD_REPEATS_2"/>
    <property type="match status" value="5"/>
</dbReference>